<reference evidence="1 2" key="1">
    <citation type="submission" date="2019-07" db="EMBL/GenBank/DDBJ databases">
        <title>Annotation for the trematode Paragonimus westermani.</title>
        <authorList>
            <person name="Choi Y.-J."/>
        </authorList>
    </citation>
    <scope>NUCLEOTIDE SEQUENCE [LARGE SCALE GENOMIC DNA]</scope>
    <source>
        <strain evidence="1">180907_Pwestermani</strain>
    </source>
</reference>
<comment type="caution">
    <text evidence="1">The sequence shown here is derived from an EMBL/GenBank/DDBJ whole genome shotgun (WGS) entry which is preliminary data.</text>
</comment>
<dbReference type="Proteomes" id="UP000699462">
    <property type="component" value="Unassembled WGS sequence"/>
</dbReference>
<evidence type="ECO:0000313" key="2">
    <source>
        <dbReference type="Proteomes" id="UP000699462"/>
    </source>
</evidence>
<sequence length="267" mass="31010">MIRTSLPTCVNVFVICASDVYTTVRTAAPRSDFKLLSKALSSAFGNWDKNGIATSGITKVNVNEKWASVLFYAHRYIRKNPTYKDFELLWWISSRINIYMTGCYVTVEPEGAIRKWCEFKYVYTITGFDSTYITPLTINFLFNHVPIQNSSSPRQMQEASVMKVLLRKRFIYRTLNSKLITSKCAKHKNADFSFQIEHRRDLPILACCLEDTSFVQFIQLEIREYRIAFSRPTPLSKSERWTYLRAIIDHLATSSDVCSYNAYWINS</sequence>
<gene>
    <name evidence="1" type="ORF">P879_04924</name>
</gene>
<evidence type="ECO:0000313" key="1">
    <source>
        <dbReference type="EMBL" id="KAF8570034.1"/>
    </source>
</evidence>
<name>A0A8T0DSG0_9TREM</name>
<protein>
    <submittedName>
        <fullName evidence="1">Uncharacterized protein</fullName>
    </submittedName>
</protein>
<proteinExistence type="predicted"/>
<accession>A0A8T0DSG0</accession>
<dbReference type="OrthoDB" id="10405667at2759"/>
<dbReference type="EMBL" id="JTDF01001430">
    <property type="protein sequence ID" value="KAF8570034.1"/>
    <property type="molecule type" value="Genomic_DNA"/>
</dbReference>
<dbReference type="AlphaFoldDB" id="A0A8T0DSG0"/>
<organism evidence="1 2">
    <name type="scientific">Paragonimus westermani</name>
    <dbReference type="NCBI Taxonomy" id="34504"/>
    <lineage>
        <taxon>Eukaryota</taxon>
        <taxon>Metazoa</taxon>
        <taxon>Spiralia</taxon>
        <taxon>Lophotrochozoa</taxon>
        <taxon>Platyhelminthes</taxon>
        <taxon>Trematoda</taxon>
        <taxon>Digenea</taxon>
        <taxon>Plagiorchiida</taxon>
        <taxon>Troglotremata</taxon>
        <taxon>Troglotrematidae</taxon>
        <taxon>Paragonimus</taxon>
    </lineage>
</organism>
<keyword evidence="2" id="KW-1185">Reference proteome</keyword>